<keyword evidence="1" id="KW-0812">Transmembrane</keyword>
<dbReference type="EMBL" id="JEMT01022414">
    <property type="protein sequence ID" value="EXX65274.1"/>
    <property type="molecule type" value="Genomic_DNA"/>
</dbReference>
<dbReference type="CDD" id="cd12885">
    <property type="entry name" value="SPRY_RanBP_like"/>
    <property type="match status" value="1"/>
</dbReference>
<dbReference type="SMART" id="SM00449">
    <property type="entry name" value="SPRY"/>
    <property type="match status" value="1"/>
</dbReference>
<dbReference type="InterPro" id="IPR013320">
    <property type="entry name" value="ConA-like_dom_sf"/>
</dbReference>
<keyword evidence="1" id="KW-0472">Membrane</keyword>
<feature type="domain" description="B30.2/SPRY" evidence="2">
    <location>
        <begin position="157"/>
        <end position="356"/>
    </location>
</feature>
<comment type="caution">
    <text evidence="3">The sequence shown here is derived from an EMBL/GenBank/DDBJ whole genome shotgun (WGS) entry which is preliminary data.</text>
</comment>
<dbReference type="PROSITE" id="PS50188">
    <property type="entry name" value="B302_SPRY"/>
    <property type="match status" value="1"/>
</dbReference>
<dbReference type="OrthoDB" id="258495at2759"/>
<evidence type="ECO:0000313" key="4">
    <source>
        <dbReference type="Proteomes" id="UP000022910"/>
    </source>
</evidence>
<keyword evidence="1" id="KW-1133">Transmembrane helix</keyword>
<accession>A0A015KCQ5</accession>
<keyword evidence="4" id="KW-1185">Reference proteome</keyword>
<organism evidence="3 4">
    <name type="scientific">Rhizophagus irregularis (strain DAOM 197198w)</name>
    <name type="common">Glomus intraradices</name>
    <dbReference type="NCBI Taxonomy" id="1432141"/>
    <lineage>
        <taxon>Eukaryota</taxon>
        <taxon>Fungi</taxon>
        <taxon>Fungi incertae sedis</taxon>
        <taxon>Mucoromycota</taxon>
        <taxon>Glomeromycotina</taxon>
        <taxon>Glomeromycetes</taxon>
        <taxon>Glomerales</taxon>
        <taxon>Glomeraceae</taxon>
        <taxon>Rhizophagus</taxon>
    </lineage>
</organism>
<evidence type="ECO:0000313" key="3">
    <source>
        <dbReference type="EMBL" id="EXX65274.1"/>
    </source>
</evidence>
<dbReference type="InterPro" id="IPR043136">
    <property type="entry name" value="B30.2/SPRY_sf"/>
</dbReference>
<dbReference type="InterPro" id="IPR050618">
    <property type="entry name" value="Ubq-SigPath_Reg"/>
</dbReference>
<dbReference type="STRING" id="1432141.A0A015KCQ5"/>
<dbReference type="InterPro" id="IPR003877">
    <property type="entry name" value="SPRY_dom"/>
</dbReference>
<dbReference type="InterPro" id="IPR044736">
    <property type="entry name" value="Gid1/RanBPM/SPLA_SPRY"/>
</dbReference>
<evidence type="ECO:0000259" key="2">
    <source>
        <dbReference type="PROSITE" id="PS50188"/>
    </source>
</evidence>
<protein>
    <submittedName>
        <fullName evidence="3">Ear1p</fullName>
    </submittedName>
</protein>
<dbReference type="HOGENOM" id="CLU_043318_0_0_1"/>
<dbReference type="InterPro" id="IPR001870">
    <property type="entry name" value="B30.2/SPRY"/>
</dbReference>
<dbReference type="SUPFAM" id="SSF49899">
    <property type="entry name" value="Concanavalin A-like lectins/glucanases"/>
    <property type="match status" value="1"/>
</dbReference>
<name>A0A015KCQ5_RHIIW</name>
<gene>
    <name evidence="3" type="ORF">RirG_134850</name>
</gene>
<sequence length="378" mass="43945">MFKKLLLSYLIDYLDYYDIFLKDSALFSNIDGYFNYDRFFSDLLYDGDFSGIKSNINNNIIYRQRFFIAIPTLIFIVILFFNTWLCRLWIDENFIELIYGSEDKQILLQRIKELLKELWGNFLKFLINEPNLDLSIDKWKFVPESRLLLLNIVQITVLVDEEITNAEYDKDDENIGVKNDKNNNEFAMIIDVTDVDGIIFNAKSDVMIQTNYPFRNVPKKDASSTSLSTPRVEYYYYEMTIFSNKNKTIIAIGLATKNHSINRLPGCDTHSVGFHSDEGRIFHNERYTGSKYDEKWGDKKDVIGCGYYPDTGQVFFTMNGKNLGIAYTGLFYDEWYPTIGSNGDCSLVVNFGQEEFKYKEANGMSVAGKLNKGDEDKY</sequence>
<dbReference type="Proteomes" id="UP000022910">
    <property type="component" value="Unassembled WGS sequence"/>
</dbReference>
<feature type="transmembrane region" description="Helical" evidence="1">
    <location>
        <begin position="66"/>
        <end position="85"/>
    </location>
</feature>
<dbReference type="PANTHER" id="PTHR12864">
    <property type="entry name" value="RAN BINDING PROTEIN 9-RELATED"/>
    <property type="match status" value="1"/>
</dbReference>
<dbReference type="AlphaFoldDB" id="A0A015KCQ5"/>
<dbReference type="Pfam" id="PF00622">
    <property type="entry name" value="SPRY"/>
    <property type="match status" value="1"/>
</dbReference>
<evidence type="ECO:0000256" key="1">
    <source>
        <dbReference type="SAM" id="Phobius"/>
    </source>
</evidence>
<dbReference type="Gene3D" id="2.60.120.920">
    <property type="match status" value="1"/>
</dbReference>
<proteinExistence type="predicted"/>
<reference evidence="3 4" key="1">
    <citation type="submission" date="2014-02" db="EMBL/GenBank/DDBJ databases">
        <title>Single nucleus genome sequencing reveals high similarity among nuclei of an endomycorrhizal fungus.</title>
        <authorList>
            <person name="Lin K."/>
            <person name="Geurts R."/>
            <person name="Zhang Z."/>
            <person name="Limpens E."/>
            <person name="Saunders D.G."/>
            <person name="Mu D."/>
            <person name="Pang E."/>
            <person name="Cao H."/>
            <person name="Cha H."/>
            <person name="Lin T."/>
            <person name="Zhou Q."/>
            <person name="Shang Y."/>
            <person name="Li Y."/>
            <person name="Ivanov S."/>
            <person name="Sharma T."/>
            <person name="Velzen R.V."/>
            <person name="Ruijter N.D."/>
            <person name="Aanen D.K."/>
            <person name="Win J."/>
            <person name="Kamoun S."/>
            <person name="Bisseling T."/>
            <person name="Huang S."/>
        </authorList>
    </citation>
    <scope>NUCLEOTIDE SEQUENCE [LARGE SCALE GENOMIC DNA]</scope>
    <source>
        <strain evidence="4">DAOM197198w</strain>
    </source>
</reference>